<dbReference type="RefSeq" id="XP_002419799.1">
    <property type="nucleotide sequence ID" value="XM_002419754.1"/>
</dbReference>
<protein>
    <submittedName>
        <fullName evidence="4">Uncharacterized protein</fullName>
    </submittedName>
</protein>
<feature type="chain" id="PRO_5002894114" evidence="2">
    <location>
        <begin position="20"/>
        <end position="120"/>
    </location>
</feature>
<evidence type="ECO:0000256" key="2">
    <source>
        <dbReference type="SAM" id="SignalP"/>
    </source>
</evidence>
<reference evidence="4 5" key="1">
    <citation type="journal article" date="2009" name="Genome Res.">
        <title>Comparative genomics of the fungal pathogens Candida dubliniensis and Candida albicans.</title>
        <authorList>
            <person name="Jackson A.P."/>
            <person name="Gamble J.A."/>
            <person name="Yeomans T."/>
            <person name="Moran G.P."/>
            <person name="Saunders D."/>
            <person name="Harris D."/>
            <person name="Aslett M."/>
            <person name="Barrell J.F."/>
            <person name="Butler G."/>
            <person name="Citiulo F."/>
            <person name="Coleman D.C."/>
            <person name="de Groot P.W.J."/>
            <person name="Goodwin T.J."/>
            <person name="Quail M.A."/>
            <person name="McQuillan J."/>
            <person name="Munro C.A."/>
            <person name="Pain A."/>
            <person name="Poulter R.T."/>
            <person name="Rajandream M.A."/>
            <person name="Renauld H."/>
            <person name="Spiering M.J."/>
            <person name="Tivey A."/>
            <person name="Gow N.A.R."/>
            <person name="Barrell B."/>
            <person name="Sullivan D.J."/>
            <person name="Berriman M."/>
        </authorList>
    </citation>
    <scope>NUCLEOTIDE SEQUENCE [LARGE SCALE GENOMIC DNA]</scope>
    <source>
        <strain evidence="5">CD36 / ATCC MYA-646 / CBS 7987 / NCPF 3949 / NRRL Y-17841</strain>
    </source>
</reference>
<dbReference type="EMBL" id="FM992691">
    <property type="protein sequence ID" value="CAX42014.1"/>
    <property type="molecule type" value="Genomic_DNA"/>
</dbReference>
<dbReference type="VEuPathDB" id="FungiDB:CD36_41320"/>
<proteinExistence type="predicted"/>
<dbReference type="HOGENOM" id="CLU_2183570_0_0_1"/>
<evidence type="ECO:0000256" key="1">
    <source>
        <dbReference type="SAM" id="MobiDB-lite"/>
    </source>
</evidence>
<feature type="region of interest" description="Disordered" evidence="1">
    <location>
        <begin position="33"/>
        <end position="64"/>
    </location>
</feature>
<accession>B9WFJ5</accession>
<evidence type="ECO:0000313" key="5">
    <source>
        <dbReference type="Proteomes" id="UP000002605"/>
    </source>
</evidence>
<keyword evidence="2" id="KW-0732">Signal</keyword>
<dbReference type="GeneID" id="8047607"/>
<evidence type="ECO:0000313" key="3">
    <source>
        <dbReference type="CGD" id="CAL0000160349"/>
    </source>
</evidence>
<evidence type="ECO:0000313" key="4">
    <source>
        <dbReference type="EMBL" id="CAX42014.1"/>
    </source>
</evidence>
<feature type="signal peptide" evidence="2">
    <location>
        <begin position="1"/>
        <end position="19"/>
    </location>
</feature>
<organism evidence="4 5">
    <name type="scientific">Candida dubliniensis (strain CD36 / ATCC MYA-646 / CBS 7987 / NCPF 3949 / NRRL Y-17841)</name>
    <name type="common">Yeast</name>
    <dbReference type="NCBI Taxonomy" id="573826"/>
    <lineage>
        <taxon>Eukaryota</taxon>
        <taxon>Fungi</taxon>
        <taxon>Dikarya</taxon>
        <taxon>Ascomycota</taxon>
        <taxon>Saccharomycotina</taxon>
        <taxon>Pichiomycetes</taxon>
        <taxon>Debaryomycetaceae</taxon>
        <taxon>Candida/Lodderomyces clade</taxon>
        <taxon>Candida</taxon>
    </lineage>
</organism>
<feature type="compositionally biased region" description="Polar residues" evidence="1">
    <location>
        <begin position="55"/>
        <end position="64"/>
    </location>
</feature>
<dbReference type="KEGG" id="cdu:CD36_41320"/>
<dbReference type="CGD" id="CAL0000160349">
    <property type="gene designation" value="Cd36_41320"/>
</dbReference>
<dbReference type="AlphaFoldDB" id="B9WFJ5"/>
<name>B9WFJ5_CANDC</name>
<sequence length="120" mass="13137">MKTVTIITILQLLFIQINAITIEEKGVVIANNNNDDEQQQQEKQQKQPKGAPIGATSQFDPYSNISPLSRSLEISSTTKSSMAIANTIIGIIGSTNNNNNIQWKLLLSCVLFAITSLCIM</sequence>
<keyword evidence="5" id="KW-1185">Reference proteome</keyword>
<gene>
    <name evidence="3" type="ordered locus">Cd36_41320</name>
    <name evidence="4" type="ORF">CD36_41320</name>
</gene>
<dbReference type="Proteomes" id="UP000002605">
    <property type="component" value="Chromosome 4"/>
</dbReference>